<evidence type="ECO:0000256" key="2">
    <source>
        <dbReference type="ARBA" id="ARBA00022980"/>
    </source>
</evidence>
<dbReference type="InterPro" id="IPR013005">
    <property type="entry name" value="Ribosomal_uL4-like"/>
</dbReference>
<evidence type="ECO:0000313" key="7">
    <source>
        <dbReference type="Proteomes" id="UP000178419"/>
    </source>
</evidence>
<gene>
    <name evidence="6" type="ORF">A2714_00760</name>
</gene>
<dbReference type="NCBIfam" id="TIGR03953">
    <property type="entry name" value="rplD_bact"/>
    <property type="match status" value="1"/>
</dbReference>
<accession>A0A1F7Y4L8</accession>
<dbReference type="Pfam" id="PF00573">
    <property type="entry name" value="Ribosomal_L4"/>
    <property type="match status" value="1"/>
</dbReference>
<evidence type="ECO:0000256" key="3">
    <source>
        <dbReference type="ARBA" id="ARBA00023274"/>
    </source>
</evidence>
<protein>
    <recommendedName>
        <fullName evidence="4">Large ribosomal subunit protein uL4</fullName>
    </recommendedName>
    <alternativeName>
        <fullName evidence="5">50S ribosomal protein L4</fullName>
    </alternativeName>
</protein>
<evidence type="ECO:0000256" key="4">
    <source>
        <dbReference type="ARBA" id="ARBA00035244"/>
    </source>
</evidence>
<dbReference type="SUPFAM" id="SSF52166">
    <property type="entry name" value="Ribosomal protein L4"/>
    <property type="match status" value="1"/>
</dbReference>
<dbReference type="AlphaFoldDB" id="A0A1F7Y4L8"/>
<dbReference type="InterPro" id="IPR002136">
    <property type="entry name" value="Ribosomal_uL4"/>
</dbReference>
<dbReference type="Proteomes" id="UP000178419">
    <property type="component" value="Unassembled WGS sequence"/>
</dbReference>
<dbReference type="InterPro" id="IPR023574">
    <property type="entry name" value="Ribosomal_uL4_dom_sf"/>
</dbReference>
<comment type="caution">
    <text evidence="6">The sequence shown here is derived from an EMBL/GenBank/DDBJ whole genome shotgun (WGS) entry which is preliminary data.</text>
</comment>
<dbReference type="GO" id="GO:1990904">
    <property type="term" value="C:ribonucleoprotein complex"/>
    <property type="evidence" value="ECO:0007669"/>
    <property type="project" value="UniProtKB-KW"/>
</dbReference>
<dbReference type="EMBL" id="MGGE01000003">
    <property type="protein sequence ID" value="OGM21849.1"/>
    <property type="molecule type" value="Genomic_DNA"/>
</dbReference>
<keyword evidence="2 6" id="KW-0689">Ribosomal protein</keyword>
<dbReference type="PANTHER" id="PTHR10746:SF6">
    <property type="entry name" value="LARGE RIBOSOMAL SUBUNIT PROTEIN UL4M"/>
    <property type="match status" value="1"/>
</dbReference>
<evidence type="ECO:0000256" key="5">
    <source>
        <dbReference type="ARBA" id="ARBA00035462"/>
    </source>
</evidence>
<dbReference type="GO" id="GO:0003735">
    <property type="term" value="F:structural constituent of ribosome"/>
    <property type="evidence" value="ECO:0007669"/>
    <property type="project" value="InterPro"/>
</dbReference>
<comment type="similarity">
    <text evidence="1">Belongs to the universal ribosomal protein uL4 family.</text>
</comment>
<keyword evidence="3" id="KW-0687">Ribonucleoprotein</keyword>
<name>A0A1F7Y4L8_9BACT</name>
<reference evidence="6 7" key="1">
    <citation type="journal article" date="2016" name="Nat. Commun.">
        <title>Thousands of microbial genomes shed light on interconnected biogeochemical processes in an aquifer system.</title>
        <authorList>
            <person name="Anantharaman K."/>
            <person name="Brown C.T."/>
            <person name="Hug L.A."/>
            <person name="Sharon I."/>
            <person name="Castelle C.J."/>
            <person name="Probst A.J."/>
            <person name="Thomas B.C."/>
            <person name="Singh A."/>
            <person name="Wilkins M.J."/>
            <person name="Karaoz U."/>
            <person name="Brodie E.L."/>
            <person name="Williams K.H."/>
            <person name="Hubbard S.S."/>
            <person name="Banfield J.F."/>
        </authorList>
    </citation>
    <scope>NUCLEOTIDE SEQUENCE [LARGE SCALE GENOMIC DNA]</scope>
</reference>
<dbReference type="Gene3D" id="3.40.1370.10">
    <property type="match status" value="1"/>
</dbReference>
<dbReference type="GO" id="GO:0006412">
    <property type="term" value="P:translation"/>
    <property type="evidence" value="ECO:0007669"/>
    <property type="project" value="InterPro"/>
</dbReference>
<evidence type="ECO:0000256" key="1">
    <source>
        <dbReference type="ARBA" id="ARBA00010528"/>
    </source>
</evidence>
<proteinExistence type="inferred from homology"/>
<evidence type="ECO:0000313" key="6">
    <source>
        <dbReference type="EMBL" id="OGM21849.1"/>
    </source>
</evidence>
<dbReference type="PANTHER" id="PTHR10746">
    <property type="entry name" value="50S RIBOSOMAL PROTEIN L4"/>
    <property type="match status" value="1"/>
</dbReference>
<sequence length="246" mass="27265">MKLPTYSLKGIKKDSLNLPKVFEQDLNLNLLAQAVRIYNDRLHPGRGKTKTRGEVSASTRKIYRQKGTGHARHGANSAPIFVGGGIAQGPRGIKRELVLPEKMRRKALQVALSLKAKESTLIVVDGITNAKKTKEISELLKKISVKEEAVNSKTKVTIALSEKNKNITRVVRNLNNVTVLPFKNLNAHTVFLSGVVIVDKDAFAEVSSKPTEFSKKVEKSKVQSKTVLKKKTEMKMKTKKGKVTKK</sequence>
<organism evidence="6 7">
    <name type="scientific">Candidatus Woesebacteria bacterium RIFCSPHIGHO2_01_FULL_38_9</name>
    <dbReference type="NCBI Taxonomy" id="1802492"/>
    <lineage>
        <taxon>Bacteria</taxon>
        <taxon>Candidatus Woeseibacteriota</taxon>
    </lineage>
</organism>
<dbReference type="GO" id="GO:0005840">
    <property type="term" value="C:ribosome"/>
    <property type="evidence" value="ECO:0007669"/>
    <property type="project" value="UniProtKB-KW"/>
</dbReference>